<reference evidence="1" key="1">
    <citation type="submission" date="2019-08" db="EMBL/GenBank/DDBJ databases">
        <authorList>
            <person name="Kucharzyk K."/>
            <person name="Murdoch R.W."/>
            <person name="Higgins S."/>
            <person name="Loffler F."/>
        </authorList>
    </citation>
    <scope>NUCLEOTIDE SEQUENCE</scope>
</reference>
<evidence type="ECO:0000313" key="1">
    <source>
        <dbReference type="EMBL" id="MPN31824.1"/>
    </source>
</evidence>
<organism evidence="1">
    <name type="scientific">bioreactor metagenome</name>
    <dbReference type="NCBI Taxonomy" id="1076179"/>
    <lineage>
        <taxon>unclassified sequences</taxon>
        <taxon>metagenomes</taxon>
        <taxon>ecological metagenomes</taxon>
    </lineage>
</organism>
<accession>A0A645H6D0</accession>
<gene>
    <name evidence="1" type="ORF">SDC9_179299</name>
</gene>
<proteinExistence type="predicted"/>
<comment type="caution">
    <text evidence="1">The sequence shown here is derived from an EMBL/GenBank/DDBJ whole genome shotgun (WGS) entry which is preliminary data.</text>
</comment>
<dbReference type="AlphaFoldDB" id="A0A645H6D0"/>
<sequence length="109" mass="11825">MRKIPSAGIGVDSAQHVGDIFYNLGQSDIIVTVGQPCDNAQHIAVHRGYRLPEGYGGNRTGGVLTDTGQAHQLFVLVRQFSAEGLHYRARGFLQVAHTAVIPESLPQFQ</sequence>
<protein>
    <submittedName>
        <fullName evidence="1">Uncharacterized protein</fullName>
    </submittedName>
</protein>
<name>A0A645H6D0_9ZZZZ</name>
<dbReference type="EMBL" id="VSSQ01083529">
    <property type="protein sequence ID" value="MPN31824.1"/>
    <property type="molecule type" value="Genomic_DNA"/>
</dbReference>